<feature type="domain" description="Na+/H+ antiporter MnhB subunit-related protein" evidence="9">
    <location>
        <begin position="18"/>
        <end position="139"/>
    </location>
</feature>
<dbReference type="EMBL" id="AAXKXX010000007">
    <property type="protein sequence ID" value="EGQ4384794.1"/>
    <property type="molecule type" value="Genomic_DNA"/>
</dbReference>
<dbReference type="InterPro" id="IPR050622">
    <property type="entry name" value="CPA3_antiporter_subunitB"/>
</dbReference>
<reference evidence="10 17" key="4">
    <citation type="submission" date="2018-11" db="EMBL/GenBank/DDBJ databases">
        <authorList>
            <consortium name="Veterinary Laboratory Investigation and Response Network"/>
        </authorList>
    </citation>
    <scope>NUCLEOTIDE SEQUENCE [LARGE SCALE GENOMIC DNA]</scope>
    <source>
        <strain evidence="10 17">SPSE-18-VL-LA-PA-Ryan-0021</strain>
    </source>
</reference>
<keyword evidence="7 8" id="KW-0472">Membrane</keyword>
<keyword evidence="6 8" id="KW-1133">Transmembrane helix</keyword>
<evidence type="ECO:0000313" key="11">
    <source>
        <dbReference type="EMBL" id="PWZ73344.1"/>
    </source>
</evidence>
<reference evidence="16" key="3">
    <citation type="journal article" date="2018" name="Vet. Microbiol.">
        <title>Molecular epidemiology of methicillin-resistant staphylococci amongst veterinary personnel, personnel-owned pets, patients and the hospital environment of two companion animal veterinary hospitals.</title>
        <authorList>
            <person name="Worthing K.A."/>
            <person name="Brown J."/>
            <person name="Gerber L."/>
            <person name="Abraham S."/>
            <person name="Trott D."/>
            <person name="Norris J.M."/>
        </authorList>
    </citation>
    <scope>NUCLEOTIDE SEQUENCE [LARGE SCALE GENOMIC DNA]</scope>
    <source>
        <strain evidence="16">ST496-2</strain>
    </source>
</reference>
<evidence type="ECO:0000256" key="2">
    <source>
        <dbReference type="ARBA" id="ARBA00009425"/>
    </source>
</evidence>
<sequence length="148" mass="16324">MKGLRKLNRQKNDLIAQYSSLIIFFLIMMFGFSLFLAGHYTPGGGFIGGLLVSSALVIIAVAFDVKTLRKVFPWDFKKLIAVGLTFCVGAPMLSWTYGKNFFTHTSVDIPLPLLQPMHVHTAVIFDTGVLFVVIGTVLTIILTIGENE</sequence>
<dbReference type="PANTHER" id="PTHR33932:SF4">
    <property type="entry name" value="NA(+)_H(+) ANTIPORTER SUBUNIT B"/>
    <property type="match status" value="1"/>
</dbReference>
<keyword evidence="3" id="KW-0813">Transport</keyword>
<keyword evidence="3" id="KW-0050">Antiport</keyword>
<dbReference type="RefSeq" id="WP_014614415.1">
    <property type="nucleotide sequence ID" value="NZ_AP019372.1"/>
</dbReference>
<dbReference type="Proteomes" id="UP000246800">
    <property type="component" value="Unassembled WGS sequence"/>
</dbReference>
<name>A0A1B1P2L8_STAPS</name>
<comment type="caution">
    <text evidence="12">The sequence shown here is derived from an EMBL/GenBank/DDBJ whole genome shotgun (WGS) entry which is preliminary data.</text>
</comment>
<dbReference type="Proteomes" id="UP000256409">
    <property type="component" value="Unassembled WGS sequence"/>
</dbReference>
<feature type="transmembrane region" description="Helical" evidence="8">
    <location>
        <begin position="79"/>
        <end position="97"/>
    </location>
</feature>
<evidence type="ECO:0000256" key="3">
    <source>
        <dbReference type="ARBA" id="ARBA00022449"/>
    </source>
</evidence>
<evidence type="ECO:0000256" key="6">
    <source>
        <dbReference type="ARBA" id="ARBA00022989"/>
    </source>
</evidence>
<evidence type="ECO:0000313" key="15">
    <source>
        <dbReference type="Proteomes" id="UP000246800"/>
    </source>
</evidence>
<dbReference type="OMA" id="HPGFLMP"/>
<evidence type="ECO:0000313" key="17">
    <source>
        <dbReference type="Proteomes" id="UP000600220"/>
    </source>
</evidence>
<protein>
    <submittedName>
        <fullName evidence="12">Na(+)/H(+) antiporter subunit B</fullName>
    </submittedName>
</protein>
<feature type="transmembrane region" description="Helical" evidence="8">
    <location>
        <begin position="46"/>
        <end position="67"/>
    </location>
</feature>
<dbReference type="GO" id="GO:0015297">
    <property type="term" value="F:antiporter activity"/>
    <property type="evidence" value="ECO:0007669"/>
    <property type="project" value="UniProtKB-KW"/>
</dbReference>
<dbReference type="EMBL" id="QEIV01000078">
    <property type="protein sequence ID" value="PWZ99709.1"/>
    <property type="molecule type" value="Genomic_DNA"/>
</dbReference>
<dbReference type="EMBL" id="QQPC01000048">
    <property type="protein sequence ID" value="REA81190.1"/>
    <property type="molecule type" value="Genomic_DNA"/>
</dbReference>
<dbReference type="AlphaFoldDB" id="A0A1B1P2L8"/>
<organism evidence="12 14">
    <name type="scientific">Staphylococcus pseudintermedius</name>
    <dbReference type="NCBI Taxonomy" id="283734"/>
    <lineage>
        <taxon>Bacteria</taxon>
        <taxon>Bacillati</taxon>
        <taxon>Bacillota</taxon>
        <taxon>Bacilli</taxon>
        <taxon>Bacillales</taxon>
        <taxon>Staphylococcaceae</taxon>
        <taxon>Staphylococcus</taxon>
        <taxon>Staphylococcus intermedius group</taxon>
    </lineage>
</organism>
<keyword evidence="5 8" id="KW-0812">Transmembrane</keyword>
<evidence type="ECO:0000313" key="10">
    <source>
        <dbReference type="EMBL" id="EGQ4384794.1"/>
    </source>
</evidence>
<reference evidence="14 15" key="1">
    <citation type="journal article" date="2018" name="Vet. Microbiol.">
        <title>Clonal diversity and geographic distribution of methicillin-resistant Staphylococcus pseudintermedius from Australian animals: Discovery of novel sequence types.</title>
        <authorList>
            <person name="Worthing K.A."/>
            <person name="Abraham S."/>
            <person name="Coombs G.W."/>
            <person name="Pang S."/>
            <person name="Saputra S."/>
            <person name="Jordan D."/>
            <person name="Trott D.J."/>
            <person name="Norris J.M."/>
        </authorList>
    </citation>
    <scope>NUCLEOTIDE SEQUENCE [LARGE SCALE GENOMIC DNA]</scope>
    <source>
        <strain evidence="11 15">ST525 1</strain>
        <strain evidence="12 14">ST71 3</strain>
    </source>
</reference>
<feature type="transmembrane region" description="Helical" evidence="8">
    <location>
        <begin position="21"/>
        <end position="40"/>
    </location>
</feature>
<dbReference type="Pfam" id="PF04039">
    <property type="entry name" value="MnhB"/>
    <property type="match status" value="1"/>
</dbReference>
<dbReference type="EMBL" id="QEIT01000071">
    <property type="protein sequence ID" value="PWZ73344.1"/>
    <property type="molecule type" value="Genomic_DNA"/>
</dbReference>
<dbReference type="GeneID" id="93824691"/>
<comment type="similarity">
    <text evidence="2">Belongs to the CPA3 antiporters (TC 2.A.63) subunit B family.</text>
</comment>
<evidence type="ECO:0000313" key="12">
    <source>
        <dbReference type="EMBL" id="PWZ99709.1"/>
    </source>
</evidence>
<dbReference type="GO" id="GO:0005886">
    <property type="term" value="C:plasma membrane"/>
    <property type="evidence" value="ECO:0007669"/>
    <property type="project" value="UniProtKB-SubCell"/>
</dbReference>
<dbReference type="PANTHER" id="PTHR33932">
    <property type="entry name" value="NA(+)/H(+) ANTIPORTER SUBUNIT B"/>
    <property type="match status" value="1"/>
</dbReference>
<dbReference type="eggNOG" id="COG2111">
    <property type="taxonomic scope" value="Bacteria"/>
</dbReference>
<accession>A0A1B1P2L8</accession>
<dbReference type="Proteomes" id="UP000600220">
    <property type="component" value="Unassembled WGS sequence"/>
</dbReference>
<keyword evidence="17" id="KW-1185">Reference proteome</keyword>
<evidence type="ECO:0000259" key="9">
    <source>
        <dbReference type="Pfam" id="PF04039"/>
    </source>
</evidence>
<evidence type="ECO:0000313" key="13">
    <source>
        <dbReference type="EMBL" id="REA81190.1"/>
    </source>
</evidence>
<dbReference type="OrthoDB" id="9798859at2"/>
<evidence type="ECO:0000256" key="4">
    <source>
        <dbReference type="ARBA" id="ARBA00022475"/>
    </source>
</evidence>
<gene>
    <name evidence="11" type="ORF">DD902_11020</name>
    <name evidence="12" type="ORF">DD924_01210</name>
    <name evidence="13" type="ORF">DV961_07920</name>
    <name evidence="10" type="ORF">EGV54_06760</name>
</gene>
<dbReference type="Proteomes" id="UP000246351">
    <property type="component" value="Unassembled WGS sequence"/>
</dbReference>
<keyword evidence="4" id="KW-1003">Cell membrane</keyword>
<evidence type="ECO:0000256" key="7">
    <source>
        <dbReference type="ARBA" id="ARBA00023136"/>
    </source>
</evidence>
<reference evidence="13" key="2">
    <citation type="journal article" date="2018" name="Vet. Microbiol.">
        <title>Methicillin-resistant staphylococci amongst veterinary personnel, personnel-owned pets, patients and the hospital environment of two small animal veterinary hospitals.</title>
        <authorList>
            <person name="Worthing K.A."/>
            <person name="Brown J."/>
            <person name="Gerber L."/>
            <person name="Abraham S."/>
            <person name="Trott D."/>
            <person name="Norris J.M."/>
        </authorList>
    </citation>
    <scope>NUCLEOTIDE SEQUENCE</scope>
    <source>
        <strain evidence="13">ST496-2</strain>
    </source>
</reference>
<evidence type="ECO:0000256" key="1">
    <source>
        <dbReference type="ARBA" id="ARBA00004651"/>
    </source>
</evidence>
<comment type="subcellular location">
    <subcellularLocation>
        <location evidence="1">Cell membrane</location>
        <topology evidence="1">Multi-pass membrane protein</topology>
    </subcellularLocation>
</comment>
<evidence type="ECO:0000256" key="5">
    <source>
        <dbReference type="ARBA" id="ARBA00022692"/>
    </source>
</evidence>
<dbReference type="NCBIfam" id="NF009223">
    <property type="entry name" value="PRK12573.1"/>
    <property type="match status" value="1"/>
</dbReference>
<evidence type="ECO:0000313" key="16">
    <source>
        <dbReference type="Proteomes" id="UP000256409"/>
    </source>
</evidence>
<evidence type="ECO:0000256" key="8">
    <source>
        <dbReference type="SAM" id="Phobius"/>
    </source>
</evidence>
<proteinExistence type="inferred from homology"/>
<dbReference type="STRING" id="937773.SPSINT_0633"/>
<dbReference type="InterPro" id="IPR007182">
    <property type="entry name" value="MnhB"/>
</dbReference>
<feature type="transmembrane region" description="Helical" evidence="8">
    <location>
        <begin position="117"/>
        <end position="144"/>
    </location>
</feature>
<evidence type="ECO:0000313" key="14">
    <source>
        <dbReference type="Proteomes" id="UP000246351"/>
    </source>
</evidence>